<proteinExistence type="inferred from homology"/>
<organism evidence="5 6">
    <name type="scientific">Alligator mississippiensis</name>
    <name type="common">American alligator</name>
    <dbReference type="NCBI Taxonomy" id="8496"/>
    <lineage>
        <taxon>Eukaryota</taxon>
        <taxon>Metazoa</taxon>
        <taxon>Chordata</taxon>
        <taxon>Craniata</taxon>
        <taxon>Vertebrata</taxon>
        <taxon>Euteleostomi</taxon>
        <taxon>Archelosauria</taxon>
        <taxon>Archosauria</taxon>
        <taxon>Crocodylia</taxon>
        <taxon>Alligatoridae</taxon>
        <taxon>Alligatorinae</taxon>
        <taxon>Alligator</taxon>
    </lineage>
</organism>
<accession>A0A151M315</accession>
<protein>
    <recommendedName>
        <fullName evidence="3">Sulfotransferase</fullName>
        <ecNumber evidence="3">2.8.2.-</ecNumber>
    </recommendedName>
</protein>
<evidence type="ECO:0000313" key="5">
    <source>
        <dbReference type="EMBL" id="KYO18888.1"/>
    </source>
</evidence>
<evidence type="ECO:0000313" key="6">
    <source>
        <dbReference type="Proteomes" id="UP000050525"/>
    </source>
</evidence>
<evidence type="ECO:0000256" key="1">
    <source>
        <dbReference type="ARBA" id="ARBA00005771"/>
    </source>
</evidence>
<dbReference type="EC" id="2.8.2.-" evidence="3"/>
<dbReference type="InterPro" id="IPR000863">
    <property type="entry name" value="Sulfotransferase_dom"/>
</dbReference>
<dbReference type="Proteomes" id="UP000050525">
    <property type="component" value="Unassembled WGS sequence"/>
</dbReference>
<dbReference type="SUPFAM" id="SSF52540">
    <property type="entry name" value="P-loop containing nucleoside triphosphate hydrolases"/>
    <property type="match status" value="1"/>
</dbReference>
<comment type="similarity">
    <text evidence="1 3">Belongs to the sulfotransferase 1 family.</text>
</comment>
<dbReference type="Gene3D" id="3.40.50.300">
    <property type="entry name" value="P-loop containing nucleotide triphosphate hydrolases"/>
    <property type="match status" value="2"/>
</dbReference>
<dbReference type="EMBL" id="AKHW03006769">
    <property type="protein sequence ID" value="KYO18888.1"/>
    <property type="molecule type" value="Genomic_DNA"/>
</dbReference>
<gene>
    <name evidence="5" type="ORF">Y1Q_0018871</name>
</gene>
<name>A0A151M315_ALLMI</name>
<feature type="domain" description="Sulfotransferase" evidence="4">
    <location>
        <begin position="40"/>
        <end position="86"/>
    </location>
</feature>
<dbReference type="GO" id="GO:0008146">
    <property type="term" value="F:sulfotransferase activity"/>
    <property type="evidence" value="ECO:0007669"/>
    <property type="project" value="InterPro"/>
</dbReference>
<evidence type="ECO:0000259" key="4">
    <source>
        <dbReference type="Pfam" id="PF00685"/>
    </source>
</evidence>
<sequence>METTTETSNKYLFKFKGFNFQKGLVRSGYLETIEDFETRDGDVFIITYPKSGTLWTQNILALIHDEGHRNGTENTKTRQRLPFFDYNLRNLDFTQWPSPLTASSWFDHVRGWYTHKDEFNILFLSYEEMIKDLRTAVLKICNFVGKQLSDQEKGQGHFLRKGTIGDWKNIMTVAQSERFDKIFQEKMKDLPYKFIWDIMKYSTA</sequence>
<evidence type="ECO:0000256" key="2">
    <source>
        <dbReference type="ARBA" id="ARBA00022679"/>
    </source>
</evidence>
<feature type="domain" description="Sulfotransferase" evidence="4">
    <location>
        <begin position="99"/>
        <end position="151"/>
    </location>
</feature>
<reference evidence="5 6" key="1">
    <citation type="journal article" date="2012" name="Genome Biol.">
        <title>Sequencing three crocodilian genomes to illuminate the evolution of archosaurs and amniotes.</title>
        <authorList>
            <person name="St John J.A."/>
            <person name="Braun E.L."/>
            <person name="Isberg S.R."/>
            <person name="Miles L.G."/>
            <person name="Chong A.Y."/>
            <person name="Gongora J."/>
            <person name="Dalzell P."/>
            <person name="Moran C."/>
            <person name="Bed'hom B."/>
            <person name="Abzhanov A."/>
            <person name="Burgess S.C."/>
            <person name="Cooksey A.M."/>
            <person name="Castoe T.A."/>
            <person name="Crawford N.G."/>
            <person name="Densmore L.D."/>
            <person name="Drew J.C."/>
            <person name="Edwards S.V."/>
            <person name="Faircloth B.C."/>
            <person name="Fujita M.K."/>
            <person name="Greenwold M.J."/>
            <person name="Hoffmann F.G."/>
            <person name="Howard J.M."/>
            <person name="Iguchi T."/>
            <person name="Janes D.E."/>
            <person name="Khan S.Y."/>
            <person name="Kohno S."/>
            <person name="de Koning A.J."/>
            <person name="Lance S.L."/>
            <person name="McCarthy F.M."/>
            <person name="McCormack J.E."/>
            <person name="Merchant M.E."/>
            <person name="Peterson D.G."/>
            <person name="Pollock D.D."/>
            <person name="Pourmand N."/>
            <person name="Raney B.J."/>
            <person name="Roessler K.A."/>
            <person name="Sanford J.R."/>
            <person name="Sawyer R.H."/>
            <person name="Schmidt C.J."/>
            <person name="Triplett E.W."/>
            <person name="Tuberville T.D."/>
            <person name="Venegas-Anaya M."/>
            <person name="Howard J.T."/>
            <person name="Jarvis E.D."/>
            <person name="Guillette L.J.Jr."/>
            <person name="Glenn T.C."/>
            <person name="Green R.E."/>
            <person name="Ray D.A."/>
        </authorList>
    </citation>
    <scope>NUCLEOTIDE SEQUENCE [LARGE SCALE GENOMIC DNA]</scope>
    <source>
        <strain evidence="5">KSC_2009_1</strain>
    </source>
</reference>
<keyword evidence="2 3" id="KW-0808">Transferase</keyword>
<evidence type="ECO:0000256" key="3">
    <source>
        <dbReference type="RuleBase" id="RU361155"/>
    </source>
</evidence>
<dbReference type="Pfam" id="PF00685">
    <property type="entry name" value="Sulfotransfer_1"/>
    <property type="match status" value="3"/>
</dbReference>
<keyword evidence="6" id="KW-1185">Reference proteome</keyword>
<dbReference type="AlphaFoldDB" id="A0A151M315"/>
<dbReference type="InterPro" id="IPR027417">
    <property type="entry name" value="P-loop_NTPase"/>
</dbReference>
<feature type="domain" description="Sulfotransferase" evidence="4">
    <location>
        <begin position="154"/>
        <end position="190"/>
    </location>
</feature>
<comment type="caution">
    <text evidence="5">The sequence shown here is derived from an EMBL/GenBank/DDBJ whole genome shotgun (WGS) entry which is preliminary data.</text>
</comment>
<dbReference type="PANTHER" id="PTHR11783">
    <property type="entry name" value="SULFOTRANSFERASE SULT"/>
    <property type="match status" value="1"/>
</dbReference>